<proteinExistence type="predicted"/>
<dbReference type="AlphaFoldDB" id="A0A545UYN5"/>
<organism evidence="1 2">
    <name type="scientific">Cordyceps javanica</name>
    <dbReference type="NCBI Taxonomy" id="43265"/>
    <lineage>
        <taxon>Eukaryota</taxon>
        <taxon>Fungi</taxon>
        <taxon>Dikarya</taxon>
        <taxon>Ascomycota</taxon>
        <taxon>Pezizomycotina</taxon>
        <taxon>Sordariomycetes</taxon>
        <taxon>Hypocreomycetidae</taxon>
        <taxon>Hypocreales</taxon>
        <taxon>Cordycipitaceae</taxon>
        <taxon>Cordyceps</taxon>
    </lineage>
</organism>
<dbReference type="Proteomes" id="UP000315783">
    <property type="component" value="Unassembled WGS sequence"/>
</dbReference>
<reference evidence="1 2" key="1">
    <citation type="journal article" date="2019" name="Appl. Microbiol. Biotechnol.">
        <title>Genome sequence of Isaria javanica and comparative genome analysis insights into family S53 peptidase evolution in fungal entomopathogens.</title>
        <authorList>
            <person name="Lin R."/>
            <person name="Zhang X."/>
            <person name="Xin B."/>
            <person name="Zou M."/>
            <person name="Gao Y."/>
            <person name="Qin F."/>
            <person name="Hu Q."/>
            <person name="Xie B."/>
            <person name="Cheng X."/>
        </authorList>
    </citation>
    <scope>NUCLEOTIDE SEQUENCE [LARGE SCALE GENOMIC DNA]</scope>
    <source>
        <strain evidence="1 2">IJ1G</strain>
    </source>
</reference>
<gene>
    <name evidence="1" type="ORF">IF1G_06564</name>
</gene>
<accession>A0A545UYN5</accession>
<sequence>MWYHPDVRDDDDPVSSAVKSIRVPCVAVLNSIYRQVGVGSMCGGSVFDEAP</sequence>
<evidence type="ECO:0000313" key="2">
    <source>
        <dbReference type="Proteomes" id="UP000315783"/>
    </source>
</evidence>
<keyword evidence="2" id="KW-1185">Reference proteome</keyword>
<dbReference type="EMBL" id="SPUK01000009">
    <property type="protein sequence ID" value="TQV94553.1"/>
    <property type="molecule type" value="Genomic_DNA"/>
</dbReference>
<evidence type="ECO:0000313" key="1">
    <source>
        <dbReference type="EMBL" id="TQV94553.1"/>
    </source>
</evidence>
<name>A0A545UYN5_9HYPO</name>
<comment type="caution">
    <text evidence="1">The sequence shown here is derived from an EMBL/GenBank/DDBJ whole genome shotgun (WGS) entry which is preliminary data.</text>
</comment>
<protein>
    <submittedName>
        <fullName evidence="1">Uncharacterized protein</fullName>
    </submittedName>
</protein>